<reference evidence="2" key="1">
    <citation type="submission" date="2024-06" db="EMBL/GenBank/DDBJ databases">
        <title>Multi-omics analyses provide insights into the biosynthesis of the anticancer antibiotic pleurotin in Hohenbuehelia grisea.</title>
        <authorList>
            <person name="Weaver J.A."/>
            <person name="Alberti F."/>
        </authorList>
    </citation>
    <scope>NUCLEOTIDE SEQUENCE [LARGE SCALE GENOMIC DNA]</scope>
    <source>
        <strain evidence="2">T-177</strain>
    </source>
</reference>
<keyword evidence="2" id="KW-1185">Reference proteome</keyword>
<evidence type="ECO:0000313" key="2">
    <source>
        <dbReference type="Proteomes" id="UP001556367"/>
    </source>
</evidence>
<comment type="caution">
    <text evidence="1">The sequence shown here is derived from an EMBL/GenBank/DDBJ whole genome shotgun (WGS) entry which is preliminary data.</text>
</comment>
<gene>
    <name evidence="1" type="ORF">HGRIS_002220</name>
</gene>
<accession>A0ABR3JL80</accession>
<dbReference type="EMBL" id="JASNQZ010000006">
    <property type="protein sequence ID" value="KAL0956048.1"/>
    <property type="molecule type" value="Genomic_DNA"/>
</dbReference>
<dbReference type="Proteomes" id="UP001556367">
    <property type="component" value="Unassembled WGS sequence"/>
</dbReference>
<protein>
    <submittedName>
        <fullName evidence="1">Uncharacterized protein</fullName>
    </submittedName>
</protein>
<sequence length="126" mass="12908">MFEGPAAEETLACSDKVVLGGSRRAVAVECVRHDLPIFAEVGRGTSATCKAEVLADIPVAGSAAAGLKGATLVASDLYLQYQGDDNASGQDSGLSGISLIPAVTSVHESGGNDEGKSTTYQTYRRC</sequence>
<evidence type="ECO:0000313" key="1">
    <source>
        <dbReference type="EMBL" id="KAL0956048.1"/>
    </source>
</evidence>
<organism evidence="1 2">
    <name type="scientific">Hohenbuehelia grisea</name>
    <dbReference type="NCBI Taxonomy" id="104357"/>
    <lineage>
        <taxon>Eukaryota</taxon>
        <taxon>Fungi</taxon>
        <taxon>Dikarya</taxon>
        <taxon>Basidiomycota</taxon>
        <taxon>Agaricomycotina</taxon>
        <taxon>Agaricomycetes</taxon>
        <taxon>Agaricomycetidae</taxon>
        <taxon>Agaricales</taxon>
        <taxon>Pleurotineae</taxon>
        <taxon>Pleurotaceae</taxon>
        <taxon>Hohenbuehelia</taxon>
    </lineage>
</organism>
<proteinExistence type="predicted"/>
<name>A0ABR3JL80_9AGAR</name>